<accession>A0A844E2D6</accession>
<gene>
    <name evidence="3" type="ORF">GKE72_12780</name>
</gene>
<feature type="compositionally biased region" description="Acidic residues" evidence="1">
    <location>
        <begin position="285"/>
        <end position="299"/>
    </location>
</feature>
<evidence type="ECO:0000256" key="1">
    <source>
        <dbReference type="SAM" id="MobiDB-lite"/>
    </source>
</evidence>
<evidence type="ECO:0000313" key="4">
    <source>
        <dbReference type="Proteomes" id="UP000431304"/>
    </source>
</evidence>
<sequence length="324" mass="38262">MSEKKRYYWLKLPNTYFSQLEQKKMRKQEHGKDMQIIYLRMMLYSLGRNGCIYYQNVYDTIEEELAEEFDEDVELIKETVKYLLDNNMISVEDSNISIPEVDRITGSECYSAERMRRMREKKKASQCDSGVTVSDDSVTGCDEENREKRLEGREESVEYRERDKESVLCDNSFPYSSFDMMAVNELFDKLWTMYPLKKHKEKVKEYQRCVLYSIGLPEMVRAITRYLESFKETPWKSMQYGYNFFNGGYKAFLDDNWEQDENQMVTTGQPDDNQATTDNNGAIADDNDDYDDDDGWEDPEVSYQKWLESKNVSVDNNGVNADNN</sequence>
<feature type="compositionally biased region" description="Basic and acidic residues" evidence="1">
    <location>
        <begin position="143"/>
        <end position="154"/>
    </location>
</feature>
<organism evidence="3 4">
    <name type="scientific">Eubacterium ramulus</name>
    <dbReference type="NCBI Taxonomy" id="39490"/>
    <lineage>
        <taxon>Bacteria</taxon>
        <taxon>Bacillati</taxon>
        <taxon>Bacillota</taxon>
        <taxon>Clostridia</taxon>
        <taxon>Eubacteriales</taxon>
        <taxon>Eubacteriaceae</taxon>
        <taxon>Eubacterium</taxon>
    </lineage>
</organism>
<dbReference type="InterPro" id="IPR010056">
    <property type="entry name" value="Phage_rep_org__N"/>
</dbReference>
<feature type="domain" description="Phage replisome organiser N-terminal" evidence="2">
    <location>
        <begin position="9"/>
        <end position="124"/>
    </location>
</feature>
<dbReference type="Pfam" id="PF09681">
    <property type="entry name" value="Phage_rep_org_N"/>
    <property type="match status" value="1"/>
</dbReference>
<protein>
    <recommendedName>
        <fullName evidence="2">Phage replisome organiser N-terminal domain-containing protein</fullName>
    </recommendedName>
</protein>
<feature type="region of interest" description="Disordered" evidence="1">
    <location>
        <begin position="129"/>
        <end position="154"/>
    </location>
</feature>
<evidence type="ECO:0000259" key="2">
    <source>
        <dbReference type="Pfam" id="PF09681"/>
    </source>
</evidence>
<evidence type="ECO:0000313" key="3">
    <source>
        <dbReference type="EMBL" id="MSD16915.1"/>
    </source>
</evidence>
<name>A0A844E2D6_EUBRA</name>
<proteinExistence type="predicted"/>
<comment type="caution">
    <text evidence="3">The sequence shown here is derived from an EMBL/GenBank/DDBJ whole genome shotgun (WGS) entry which is preliminary data.</text>
</comment>
<dbReference type="Proteomes" id="UP000431304">
    <property type="component" value="Unassembled WGS sequence"/>
</dbReference>
<dbReference type="NCBIfam" id="TIGR01714">
    <property type="entry name" value="phage_rep_org_N"/>
    <property type="match status" value="1"/>
</dbReference>
<dbReference type="AlphaFoldDB" id="A0A844E2D6"/>
<dbReference type="RefSeq" id="WP_154314926.1">
    <property type="nucleotide sequence ID" value="NZ_WKRA01000024.1"/>
</dbReference>
<dbReference type="EMBL" id="WKRA01000024">
    <property type="protein sequence ID" value="MSD16915.1"/>
    <property type="molecule type" value="Genomic_DNA"/>
</dbReference>
<feature type="compositionally biased region" description="Polar residues" evidence="1">
    <location>
        <begin position="263"/>
        <end position="277"/>
    </location>
</feature>
<feature type="region of interest" description="Disordered" evidence="1">
    <location>
        <begin position="263"/>
        <end position="299"/>
    </location>
</feature>
<reference evidence="3 4" key="1">
    <citation type="journal article" date="2019" name="Nat. Med.">
        <title>A library of human gut bacterial isolates paired with longitudinal multiomics data enables mechanistic microbiome research.</title>
        <authorList>
            <person name="Poyet M."/>
            <person name="Groussin M."/>
            <person name="Gibbons S.M."/>
            <person name="Avila-Pacheco J."/>
            <person name="Jiang X."/>
            <person name="Kearney S.M."/>
            <person name="Perrotta A.R."/>
            <person name="Berdy B."/>
            <person name="Zhao S."/>
            <person name="Lieberman T.D."/>
            <person name="Swanson P.K."/>
            <person name="Smith M."/>
            <person name="Roesemann S."/>
            <person name="Alexander J.E."/>
            <person name="Rich S.A."/>
            <person name="Livny J."/>
            <person name="Vlamakis H."/>
            <person name="Clish C."/>
            <person name="Bullock K."/>
            <person name="Deik A."/>
            <person name="Scott J."/>
            <person name="Pierce K.A."/>
            <person name="Xavier R.J."/>
            <person name="Alm E.J."/>
        </authorList>
    </citation>
    <scope>NUCLEOTIDE SEQUENCE [LARGE SCALE GENOMIC DNA]</scope>
    <source>
        <strain evidence="3 4">BIOML-A3</strain>
    </source>
</reference>